<keyword evidence="4" id="KW-0010">Activator</keyword>
<evidence type="ECO:0000256" key="1">
    <source>
        <dbReference type="ARBA" id="ARBA00004123"/>
    </source>
</evidence>
<comment type="subcellular location">
    <subcellularLocation>
        <location evidence="1">Nucleus</location>
    </subcellularLocation>
</comment>
<keyword evidence="11" id="KW-1185">Reference proteome</keyword>
<evidence type="ECO:0000256" key="2">
    <source>
        <dbReference type="ARBA" id="ARBA00023015"/>
    </source>
</evidence>
<organism evidence="10 11">
    <name type="scientific">Hibiscus sabdariffa</name>
    <name type="common">roselle</name>
    <dbReference type="NCBI Taxonomy" id="183260"/>
    <lineage>
        <taxon>Eukaryota</taxon>
        <taxon>Viridiplantae</taxon>
        <taxon>Streptophyta</taxon>
        <taxon>Embryophyta</taxon>
        <taxon>Tracheophyta</taxon>
        <taxon>Spermatophyta</taxon>
        <taxon>Magnoliopsida</taxon>
        <taxon>eudicotyledons</taxon>
        <taxon>Gunneridae</taxon>
        <taxon>Pentapetalae</taxon>
        <taxon>rosids</taxon>
        <taxon>malvids</taxon>
        <taxon>Malvales</taxon>
        <taxon>Malvaceae</taxon>
        <taxon>Malvoideae</taxon>
        <taxon>Hibiscus</taxon>
    </lineage>
</organism>
<proteinExistence type="inferred from homology"/>
<evidence type="ECO:0000256" key="5">
    <source>
        <dbReference type="ARBA" id="ARBA00023163"/>
    </source>
</evidence>
<evidence type="ECO:0000256" key="8">
    <source>
        <dbReference type="SAM" id="MobiDB-lite"/>
    </source>
</evidence>
<dbReference type="Pfam" id="PF00847">
    <property type="entry name" value="AP2"/>
    <property type="match status" value="1"/>
</dbReference>
<dbReference type="Proteomes" id="UP001472677">
    <property type="component" value="Unassembled WGS sequence"/>
</dbReference>
<keyword evidence="3" id="KW-0238">DNA-binding</keyword>
<dbReference type="Gene3D" id="3.30.730.10">
    <property type="entry name" value="AP2/ERF domain"/>
    <property type="match status" value="1"/>
</dbReference>
<keyword evidence="2" id="KW-0805">Transcription regulation</keyword>
<feature type="region of interest" description="Disordered" evidence="8">
    <location>
        <begin position="17"/>
        <end position="64"/>
    </location>
</feature>
<dbReference type="PROSITE" id="PS51032">
    <property type="entry name" value="AP2_ERF"/>
    <property type="match status" value="1"/>
</dbReference>
<dbReference type="InterPro" id="IPR036955">
    <property type="entry name" value="AP2/ERF_dom_sf"/>
</dbReference>
<dbReference type="SMART" id="SM00380">
    <property type="entry name" value="AP2"/>
    <property type="match status" value="1"/>
</dbReference>
<evidence type="ECO:0000256" key="7">
    <source>
        <dbReference type="ARBA" id="ARBA00024343"/>
    </source>
</evidence>
<gene>
    <name evidence="10" type="ORF">V6N12_066644</name>
</gene>
<dbReference type="InterPro" id="IPR051032">
    <property type="entry name" value="AP2/ERF_TF_ERF_subfamily"/>
</dbReference>
<dbReference type="PANTHER" id="PTHR31985">
    <property type="entry name" value="ETHYLENE-RESPONSIVE TRANSCRIPTION FACTOR ERF042-RELATED"/>
    <property type="match status" value="1"/>
</dbReference>
<keyword evidence="6" id="KW-0539">Nucleus</keyword>
<reference evidence="10 11" key="1">
    <citation type="journal article" date="2024" name="G3 (Bethesda)">
        <title>Genome assembly of Hibiscus sabdariffa L. provides insights into metabolisms of medicinal natural products.</title>
        <authorList>
            <person name="Kim T."/>
        </authorList>
    </citation>
    <scope>NUCLEOTIDE SEQUENCE [LARGE SCALE GENOMIC DNA]</scope>
    <source>
        <strain evidence="10">TK-2024</strain>
        <tissue evidence="10">Old leaves</tissue>
    </source>
</reference>
<evidence type="ECO:0000256" key="6">
    <source>
        <dbReference type="ARBA" id="ARBA00023242"/>
    </source>
</evidence>
<dbReference type="InterPro" id="IPR016177">
    <property type="entry name" value="DNA-bd_dom_sf"/>
</dbReference>
<feature type="compositionally biased region" description="Low complexity" evidence="8">
    <location>
        <begin position="183"/>
        <end position="192"/>
    </location>
</feature>
<keyword evidence="5" id="KW-0804">Transcription</keyword>
<feature type="domain" description="AP2/ERF" evidence="9">
    <location>
        <begin position="68"/>
        <end position="125"/>
    </location>
</feature>
<comment type="similarity">
    <text evidence="7">Belongs to the AP2/ERF transcription factor family. ERF subfamily.</text>
</comment>
<evidence type="ECO:0000256" key="3">
    <source>
        <dbReference type="ARBA" id="ARBA00023125"/>
    </source>
</evidence>
<evidence type="ECO:0000313" key="10">
    <source>
        <dbReference type="EMBL" id="KAK8522074.1"/>
    </source>
</evidence>
<dbReference type="PANTHER" id="PTHR31985:SF130">
    <property type="entry name" value="ETHYLENE-RESPONSIVE TRANSCRIPTION FACTOR ERF034"/>
    <property type="match status" value="1"/>
</dbReference>
<evidence type="ECO:0000256" key="4">
    <source>
        <dbReference type="ARBA" id="ARBA00023159"/>
    </source>
</evidence>
<dbReference type="CDD" id="cd00018">
    <property type="entry name" value="AP2"/>
    <property type="match status" value="1"/>
</dbReference>
<name>A0ABR2CQP7_9ROSI</name>
<dbReference type="EMBL" id="JBBPBM010000046">
    <property type="protein sequence ID" value="KAK8522074.1"/>
    <property type="molecule type" value="Genomic_DNA"/>
</dbReference>
<accession>A0ABR2CQP7</accession>
<feature type="compositionally biased region" description="Low complexity" evidence="8">
    <location>
        <begin position="25"/>
        <end position="36"/>
    </location>
</feature>
<dbReference type="PRINTS" id="PR00367">
    <property type="entry name" value="ETHRSPELEMNT"/>
</dbReference>
<feature type="region of interest" description="Disordered" evidence="8">
    <location>
        <begin position="168"/>
        <end position="202"/>
    </location>
</feature>
<protein>
    <recommendedName>
        <fullName evidence="9">AP2/ERF domain-containing protein</fullName>
    </recommendedName>
</protein>
<comment type="caution">
    <text evidence="10">The sequence shown here is derived from an EMBL/GenBank/DDBJ whole genome shotgun (WGS) entry which is preliminary data.</text>
</comment>
<evidence type="ECO:0000313" key="11">
    <source>
        <dbReference type="Proteomes" id="UP001472677"/>
    </source>
</evidence>
<dbReference type="InterPro" id="IPR001471">
    <property type="entry name" value="AP2/ERF_dom"/>
</dbReference>
<sequence length="240" mass="26420">MCTLKFHRDINIGNDASPTSNNLFSSSSSSSSTTSSFVAGDMGNDSENKKRQRSSGGGGNNDCKHAAAYRGVRMRSWGKWVSEIREPRKKSRIWLGTYPTAEMAARAHDVAALAIKGTSAYLNFPQLEMELPRPATTSPKDIQAAASQAAAATFLETRRCKTEAGLISQEEVPVSHSSDTVQESWSSRSPSNSEEDSLFDLPDLMDRTDGFRSYSSSSAWQICEVNSGFRIEEPFPWDHY</sequence>
<evidence type="ECO:0000259" key="9">
    <source>
        <dbReference type="PROSITE" id="PS51032"/>
    </source>
</evidence>
<dbReference type="SUPFAM" id="SSF54171">
    <property type="entry name" value="DNA-binding domain"/>
    <property type="match status" value="1"/>
</dbReference>